<accession>A0A2X3L274</accession>
<feature type="repeat" description="WD" evidence="3">
    <location>
        <begin position="31"/>
        <end position="58"/>
    </location>
</feature>
<keyword evidence="4" id="KW-0732">Signal</keyword>
<dbReference type="InterPro" id="IPR001680">
    <property type="entry name" value="WD40_rpt"/>
</dbReference>
<dbReference type="SMART" id="SM00320">
    <property type="entry name" value="WD40"/>
    <property type="match status" value="1"/>
</dbReference>
<reference evidence="6" key="1">
    <citation type="submission" date="2018-05" db="EMBL/GenBank/DDBJ databases">
        <authorList>
            <person name="Hao L."/>
        </authorList>
    </citation>
    <scope>NUCLEOTIDE SEQUENCE [LARGE SCALE GENOMIC DNA]</scope>
</reference>
<dbReference type="Pfam" id="PF00400">
    <property type="entry name" value="WD40"/>
    <property type="match status" value="1"/>
</dbReference>
<proteinExistence type="predicted"/>
<evidence type="ECO:0000256" key="3">
    <source>
        <dbReference type="PROSITE-ProRule" id="PRU00221"/>
    </source>
</evidence>
<dbReference type="SUPFAM" id="SSF50978">
    <property type="entry name" value="WD40 repeat-like"/>
    <property type="match status" value="1"/>
</dbReference>
<dbReference type="InterPro" id="IPR036322">
    <property type="entry name" value="WD40_repeat_dom_sf"/>
</dbReference>
<keyword evidence="2" id="KW-0677">Repeat</keyword>
<dbReference type="InterPro" id="IPR019775">
    <property type="entry name" value="WD40_repeat_CS"/>
</dbReference>
<dbReference type="RefSeq" id="WP_122031224.1">
    <property type="nucleotide sequence ID" value="NZ_LS483254.1"/>
</dbReference>
<feature type="chain" id="PRO_5016067589" evidence="4">
    <location>
        <begin position="21"/>
        <end position="64"/>
    </location>
</feature>
<keyword evidence="6" id="KW-1185">Reference proteome</keyword>
<evidence type="ECO:0000256" key="4">
    <source>
        <dbReference type="SAM" id="SignalP"/>
    </source>
</evidence>
<feature type="signal peptide" evidence="4">
    <location>
        <begin position="1"/>
        <end position="20"/>
    </location>
</feature>
<dbReference type="InterPro" id="IPR015943">
    <property type="entry name" value="WD40/YVTN_repeat-like_dom_sf"/>
</dbReference>
<evidence type="ECO:0000256" key="1">
    <source>
        <dbReference type="ARBA" id="ARBA00022574"/>
    </source>
</evidence>
<dbReference type="PROSITE" id="PS50294">
    <property type="entry name" value="WD_REPEATS_REGION"/>
    <property type="match status" value="1"/>
</dbReference>
<dbReference type="PROSITE" id="PS50082">
    <property type="entry name" value="WD_REPEATS_2"/>
    <property type="match status" value="1"/>
</dbReference>
<name>A0A2X3L274_9BACT</name>
<dbReference type="OrthoDB" id="2633250at2"/>
<evidence type="ECO:0000313" key="6">
    <source>
        <dbReference type="Proteomes" id="UP000249818"/>
    </source>
</evidence>
<organism evidence="5 6">
    <name type="scientific">Candidatus Bipolaricaulis anaerobius</name>
    <dbReference type="NCBI Taxonomy" id="2026885"/>
    <lineage>
        <taxon>Bacteria</taxon>
        <taxon>Candidatus Bipolaricaulota</taxon>
        <taxon>Candidatus Bipolaricaulia</taxon>
        <taxon>Candidatus Bipolaricaulales</taxon>
        <taxon>Candidatus Bipolaricaulaceae</taxon>
        <taxon>Candidatus Bipolaricaulis</taxon>
    </lineage>
</organism>
<gene>
    <name evidence="5" type="ORF">BARAN1_0886</name>
</gene>
<dbReference type="KEGG" id="bana:BARAN1_0886"/>
<keyword evidence="1 3" id="KW-0853">WD repeat</keyword>
<sequence>MKRTLWIALAVGLGAIGAPADPVATCTLRWLAAVGFSPDGSLIVTASDNGLVHLWDVSEILTAP</sequence>
<dbReference type="Gene3D" id="2.130.10.10">
    <property type="entry name" value="YVTN repeat-like/Quinoprotein amine dehydrogenase"/>
    <property type="match status" value="1"/>
</dbReference>
<dbReference type="Proteomes" id="UP000249818">
    <property type="component" value="Chromosome BARAN1"/>
</dbReference>
<evidence type="ECO:0000256" key="2">
    <source>
        <dbReference type="ARBA" id="ARBA00022737"/>
    </source>
</evidence>
<dbReference type="AlphaFoldDB" id="A0A2X3L274"/>
<protein>
    <submittedName>
        <fullName evidence="5">Uncharacterized protein</fullName>
    </submittedName>
</protein>
<evidence type="ECO:0000313" key="5">
    <source>
        <dbReference type="EMBL" id="SQD92910.1"/>
    </source>
</evidence>
<dbReference type="PROSITE" id="PS00678">
    <property type="entry name" value="WD_REPEATS_1"/>
    <property type="match status" value="1"/>
</dbReference>
<dbReference type="EMBL" id="LS483254">
    <property type="protein sequence ID" value="SQD92910.1"/>
    <property type="molecule type" value="Genomic_DNA"/>
</dbReference>